<accession>A0ABS5EI35</accession>
<comment type="caution">
    <text evidence="1">The sequence shown here is derived from an EMBL/GenBank/DDBJ whole genome shotgun (WGS) entry which is preliminary data.</text>
</comment>
<protein>
    <submittedName>
        <fullName evidence="1">Uncharacterized protein</fullName>
    </submittedName>
</protein>
<organism evidence="1 2">
    <name type="scientific">Neoroseomonas terrae</name>
    <dbReference type="NCBI Taxonomy" id="424799"/>
    <lineage>
        <taxon>Bacteria</taxon>
        <taxon>Pseudomonadati</taxon>
        <taxon>Pseudomonadota</taxon>
        <taxon>Alphaproteobacteria</taxon>
        <taxon>Acetobacterales</taxon>
        <taxon>Acetobacteraceae</taxon>
        <taxon>Neoroseomonas</taxon>
    </lineage>
</organism>
<reference evidence="2" key="1">
    <citation type="journal article" date="2021" name="Syst. Appl. Microbiol.">
        <title>Roseomonas hellenica sp. nov., isolated from roots of wild-growing Alkanna tinctoria.</title>
        <authorList>
            <person name="Rat A."/>
            <person name="Naranjo H.D."/>
            <person name="Lebbe L."/>
            <person name="Cnockaert M."/>
            <person name="Krigas N."/>
            <person name="Grigoriadou K."/>
            <person name="Maloupa E."/>
            <person name="Willems A."/>
        </authorList>
    </citation>
    <scope>NUCLEOTIDE SEQUENCE [LARGE SCALE GENOMIC DNA]</scope>
    <source>
        <strain evidence="2">LMG 31159</strain>
    </source>
</reference>
<proteinExistence type="predicted"/>
<evidence type="ECO:0000313" key="2">
    <source>
        <dbReference type="Proteomes" id="UP000698752"/>
    </source>
</evidence>
<dbReference type="RefSeq" id="WP_211869354.1">
    <property type="nucleotide sequence ID" value="NZ_JAAEDI010000013.1"/>
</dbReference>
<dbReference type="EMBL" id="JAAEDI010000013">
    <property type="protein sequence ID" value="MBR0650691.1"/>
    <property type="molecule type" value="Genomic_DNA"/>
</dbReference>
<evidence type="ECO:0000313" key="1">
    <source>
        <dbReference type="EMBL" id="MBR0650691.1"/>
    </source>
</evidence>
<name>A0ABS5EI35_9PROT</name>
<keyword evidence="2" id="KW-1185">Reference proteome</keyword>
<gene>
    <name evidence="1" type="ORF">GXW78_13525</name>
</gene>
<dbReference type="Proteomes" id="UP000698752">
    <property type="component" value="Unassembled WGS sequence"/>
</dbReference>
<sequence>MSDTSYEPWTAGCLMTNRNNAVFLSVVEVEGVARRCIITVVGESGCEWGRDPVTTILLPGIDLNAVMAAVQNPTGKHTTFSSSGNRYSRIARLVQLGYERATGNTISSGVRFRWTSNDLIRYAQRWVERAPDTAGVHVGRNVEESIRFRFAMPGVDEVFYEFVSDDRVVVMTGVQAKAERERLRAAEMEGKMVNF</sequence>